<dbReference type="AlphaFoldDB" id="A0AAD6RDA3"/>
<evidence type="ECO:0000256" key="1">
    <source>
        <dbReference type="PROSITE-ProRule" id="PRU00023"/>
    </source>
</evidence>
<feature type="region of interest" description="Disordered" evidence="2">
    <location>
        <begin position="477"/>
        <end position="500"/>
    </location>
</feature>
<protein>
    <recommendedName>
        <fullName evidence="3">PGG domain-containing protein</fullName>
    </recommendedName>
</protein>
<evidence type="ECO:0000259" key="3">
    <source>
        <dbReference type="Pfam" id="PF13962"/>
    </source>
</evidence>
<name>A0AAD6RDA3_9ROSI</name>
<feature type="region of interest" description="Disordered" evidence="2">
    <location>
        <begin position="1"/>
        <end position="42"/>
    </location>
</feature>
<dbReference type="Gene3D" id="1.25.40.20">
    <property type="entry name" value="Ankyrin repeat-containing domain"/>
    <property type="match status" value="3"/>
</dbReference>
<dbReference type="Pfam" id="PF13962">
    <property type="entry name" value="PGG"/>
    <property type="match status" value="1"/>
</dbReference>
<feature type="compositionally biased region" description="Basic and acidic residues" evidence="2">
    <location>
        <begin position="840"/>
        <end position="853"/>
    </location>
</feature>
<feature type="domain" description="PGG" evidence="3">
    <location>
        <begin position="779"/>
        <end position="826"/>
    </location>
</feature>
<reference evidence="4" key="1">
    <citation type="journal article" date="2023" name="Mol. Ecol. Resour.">
        <title>Chromosome-level genome assembly of a triploid poplar Populus alba 'Berolinensis'.</title>
        <authorList>
            <person name="Chen S."/>
            <person name="Yu Y."/>
            <person name="Wang X."/>
            <person name="Wang S."/>
            <person name="Zhang T."/>
            <person name="Zhou Y."/>
            <person name="He R."/>
            <person name="Meng N."/>
            <person name="Wang Y."/>
            <person name="Liu W."/>
            <person name="Liu Z."/>
            <person name="Liu J."/>
            <person name="Guo Q."/>
            <person name="Huang H."/>
            <person name="Sederoff R.R."/>
            <person name="Wang G."/>
            <person name="Qu G."/>
            <person name="Chen S."/>
        </authorList>
    </citation>
    <scope>NUCLEOTIDE SEQUENCE</scope>
    <source>
        <strain evidence="4">SC-2020</strain>
    </source>
</reference>
<feature type="repeat" description="ANK" evidence="1">
    <location>
        <begin position="293"/>
        <end position="325"/>
    </location>
</feature>
<dbReference type="Proteomes" id="UP001164929">
    <property type="component" value="Chromosome 2"/>
</dbReference>
<dbReference type="Pfam" id="PF12796">
    <property type="entry name" value="Ank_2"/>
    <property type="match status" value="1"/>
</dbReference>
<feature type="compositionally biased region" description="Polar residues" evidence="2">
    <location>
        <begin position="481"/>
        <end position="500"/>
    </location>
</feature>
<dbReference type="PROSITE" id="PS50088">
    <property type="entry name" value="ANK_REPEAT"/>
    <property type="match status" value="1"/>
</dbReference>
<feature type="compositionally biased region" description="Polar residues" evidence="2">
    <location>
        <begin position="1"/>
        <end position="41"/>
    </location>
</feature>
<organism evidence="4 5">
    <name type="scientific">Populus alba x Populus x berolinensis</name>
    <dbReference type="NCBI Taxonomy" id="444605"/>
    <lineage>
        <taxon>Eukaryota</taxon>
        <taxon>Viridiplantae</taxon>
        <taxon>Streptophyta</taxon>
        <taxon>Embryophyta</taxon>
        <taxon>Tracheophyta</taxon>
        <taxon>Spermatophyta</taxon>
        <taxon>Magnoliopsida</taxon>
        <taxon>eudicotyledons</taxon>
        <taxon>Gunneridae</taxon>
        <taxon>Pentapetalae</taxon>
        <taxon>rosids</taxon>
        <taxon>fabids</taxon>
        <taxon>Malpighiales</taxon>
        <taxon>Salicaceae</taxon>
        <taxon>Saliceae</taxon>
        <taxon>Populus</taxon>
    </lineage>
</organism>
<evidence type="ECO:0000313" key="5">
    <source>
        <dbReference type="Proteomes" id="UP001164929"/>
    </source>
</evidence>
<dbReference type="InterPro" id="IPR002110">
    <property type="entry name" value="Ankyrin_rpt"/>
</dbReference>
<comment type="caution">
    <text evidence="4">The sequence shown here is derived from an EMBL/GenBank/DDBJ whole genome shotgun (WGS) entry which is preliminary data.</text>
</comment>
<sequence>MIHPSSSNPAPQVGTSSANPTSRVVAASSNPQVVTSSSRATPQVEDEKTVYLPVFEVGSYEAWSKKMEDVLTSQHLWDIVRSGYERPKDATELAEWGNSQKDGYREAQNKNAKAWMLIHQAVGVEIMERVFASDDSTKNITGILKRFDQKRYADKPSNELIEEVLREPHMVELVATSRDVWKMLKTYSDKHKEKQKTTPEESKTVGVDTSLMNLYVEDTTRSSLFVNAMSDGWDKVIEIYTRKSVAHRAKITNSGDTALHIAVIGGKKTTVEQLVSLMSLEEADKALRVKNERGYTPLHLAAFVGNASLCDCLASKGCNSDEEIRNSSGNEQDKNNQNSSEKIGAGYEKCCILGERDKENETPLFLAAAMGKTDAFLCLHAYVLPRYRDSYYRGKKGDTILHVAISGEYFDLAFQIIHLDRKLVNLVNERGISPLHCLASRHTAFKSGFHLRPYYNIIYHCTIVDQLKKKQYNGKGYYREQSGSADRPSQNRNNNHCPDNYETCIQQRQVNQRELLPTTSQASPIKEGRLVPPNYDTIVELLKLGLKAMLVILGLGSMEIRKIRLKKEKHTWSVQVMNELLRENKLYEYESSEISGGSRPKLQSAFSDTDAIKQFEGSEKGEAASTSKLEKPETPLLMAARNGITEIMEKILQDFPHAIHDIDTHKKNVVLLAVQYRQPHVYQFLLKRRKKNEELDRIFLQVDDQGNSARHLAAATIGDYKPWRIPGAALQLQWEIKWYKYVKNSMPQNFFRRLNCRGETPKDIFNKSHQELVKSGGAWLTNTSQSCSVVAALIATVAFATSANVPGGNEEKTGIPVFENQIAFKATLATVPQRRYVVDTAERDTNSSPKSDDSNQPSSHKSPPDQGNGGQPSKNQSTGDKTTPNQETNQGTQSIP</sequence>
<keyword evidence="1" id="KW-0040">ANK repeat</keyword>
<dbReference type="SMART" id="SM00248">
    <property type="entry name" value="ANK"/>
    <property type="match status" value="6"/>
</dbReference>
<feature type="region of interest" description="Disordered" evidence="2">
    <location>
        <begin position="840"/>
        <end position="896"/>
    </location>
</feature>
<dbReference type="EMBL" id="JAQIZT010000002">
    <property type="protein sequence ID" value="KAJ7006177.1"/>
    <property type="molecule type" value="Genomic_DNA"/>
</dbReference>
<keyword evidence="5" id="KW-1185">Reference proteome</keyword>
<feature type="compositionally biased region" description="Polar residues" evidence="2">
    <location>
        <begin position="871"/>
        <end position="896"/>
    </location>
</feature>
<proteinExistence type="predicted"/>
<gene>
    <name evidence="4" type="ORF">NC653_005510</name>
</gene>
<dbReference type="PROSITE" id="PS50297">
    <property type="entry name" value="ANK_REP_REGION"/>
    <property type="match status" value="1"/>
</dbReference>
<dbReference type="InterPro" id="IPR036770">
    <property type="entry name" value="Ankyrin_rpt-contain_sf"/>
</dbReference>
<accession>A0AAD6RDA3</accession>
<dbReference type="SUPFAM" id="SSF48403">
    <property type="entry name" value="Ankyrin repeat"/>
    <property type="match status" value="1"/>
</dbReference>
<dbReference type="InterPro" id="IPR026961">
    <property type="entry name" value="PGG_dom"/>
</dbReference>
<dbReference type="GO" id="GO:0016020">
    <property type="term" value="C:membrane"/>
    <property type="evidence" value="ECO:0007669"/>
    <property type="project" value="TreeGrafter"/>
</dbReference>
<dbReference type="PANTHER" id="PTHR24177">
    <property type="entry name" value="CASKIN"/>
    <property type="match status" value="1"/>
</dbReference>
<evidence type="ECO:0000256" key="2">
    <source>
        <dbReference type="SAM" id="MobiDB-lite"/>
    </source>
</evidence>
<evidence type="ECO:0000313" key="4">
    <source>
        <dbReference type="EMBL" id="KAJ7006177.1"/>
    </source>
</evidence>
<dbReference type="PANTHER" id="PTHR24177:SF103">
    <property type="entry name" value="PGG DOMAIN-CONTAINING PROTEIN"/>
    <property type="match status" value="1"/>
</dbReference>